<reference evidence="4" key="1">
    <citation type="submission" date="2020-11" db="EMBL/GenBank/DDBJ databases">
        <authorList>
            <consortium name="DOE Joint Genome Institute"/>
            <person name="Ahrendt S."/>
            <person name="Riley R."/>
            <person name="Andreopoulos W."/>
            <person name="Labutti K."/>
            <person name="Pangilinan J."/>
            <person name="Ruiz-Duenas F.J."/>
            <person name="Barrasa J.M."/>
            <person name="Sanchez-Garcia M."/>
            <person name="Camarero S."/>
            <person name="Miyauchi S."/>
            <person name="Serrano A."/>
            <person name="Linde D."/>
            <person name="Babiker R."/>
            <person name="Drula E."/>
            <person name="Ayuso-Fernandez I."/>
            <person name="Pacheco R."/>
            <person name="Padilla G."/>
            <person name="Ferreira P."/>
            <person name="Barriuso J."/>
            <person name="Kellner H."/>
            <person name="Castanera R."/>
            <person name="Alfaro M."/>
            <person name="Ramirez L."/>
            <person name="Pisabarro A.G."/>
            <person name="Kuo A."/>
            <person name="Tritt A."/>
            <person name="Lipzen A."/>
            <person name="He G."/>
            <person name="Yan M."/>
            <person name="Ng V."/>
            <person name="Cullen D."/>
            <person name="Martin F."/>
            <person name="Rosso M.-N."/>
            <person name="Henrissat B."/>
            <person name="Hibbett D."/>
            <person name="Martinez A.T."/>
            <person name="Grigoriev I.V."/>
        </authorList>
    </citation>
    <scope>NUCLEOTIDE SEQUENCE</scope>
    <source>
        <strain evidence="4">CBS 506.95</strain>
    </source>
</reference>
<dbReference type="InterPro" id="IPR050987">
    <property type="entry name" value="AtrR-like"/>
</dbReference>
<dbReference type="PROSITE" id="PS00463">
    <property type="entry name" value="ZN2_CY6_FUNGAL_1"/>
    <property type="match status" value="1"/>
</dbReference>
<accession>A0A9P6JMV8</accession>
<dbReference type="PANTHER" id="PTHR46910:SF38">
    <property type="entry name" value="ZN(2)-C6 FUNGAL-TYPE DOMAIN-CONTAINING PROTEIN"/>
    <property type="match status" value="1"/>
</dbReference>
<keyword evidence="1" id="KW-0479">Metal-binding</keyword>
<evidence type="ECO:0000259" key="3">
    <source>
        <dbReference type="PROSITE" id="PS50048"/>
    </source>
</evidence>
<protein>
    <submittedName>
        <fullName evidence="4">Fungal-specific transcription factor domain-containing protein</fullName>
    </submittedName>
</protein>
<dbReference type="InterPro" id="IPR036864">
    <property type="entry name" value="Zn2-C6_fun-type_DNA-bd_sf"/>
</dbReference>
<dbReference type="InterPro" id="IPR001138">
    <property type="entry name" value="Zn2Cys6_DnaBD"/>
</dbReference>
<keyword evidence="5" id="KW-1185">Reference proteome</keyword>
<dbReference type="Pfam" id="PF04082">
    <property type="entry name" value="Fungal_trans"/>
    <property type="match status" value="1"/>
</dbReference>
<dbReference type="PROSITE" id="PS50048">
    <property type="entry name" value="ZN2_CY6_FUNGAL_2"/>
    <property type="match status" value="1"/>
</dbReference>
<keyword evidence="2" id="KW-0539">Nucleus</keyword>
<organism evidence="4 5">
    <name type="scientific">Crepidotus variabilis</name>
    <dbReference type="NCBI Taxonomy" id="179855"/>
    <lineage>
        <taxon>Eukaryota</taxon>
        <taxon>Fungi</taxon>
        <taxon>Dikarya</taxon>
        <taxon>Basidiomycota</taxon>
        <taxon>Agaricomycotina</taxon>
        <taxon>Agaricomycetes</taxon>
        <taxon>Agaricomycetidae</taxon>
        <taxon>Agaricales</taxon>
        <taxon>Agaricineae</taxon>
        <taxon>Crepidotaceae</taxon>
        <taxon>Crepidotus</taxon>
    </lineage>
</organism>
<dbReference type="OrthoDB" id="4456959at2759"/>
<feature type="domain" description="Zn(2)-C6 fungal-type" evidence="3">
    <location>
        <begin position="25"/>
        <end position="58"/>
    </location>
</feature>
<dbReference type="CDD" id="cd00067">
    <property type="entry name" value="GAL4"/>
    <property type="match status" value="1"/>
</dbReference>
<dbReference type="Proteomes" id="UP000807306">
    <property type="component" value="Unassembled WGS sequence"/>
</dbReference>
<evidence type="ECO:0000256" key="1">
    <source>
        <dbReference type="ARBA" id="ARBA00022723"/>
    </source>
</evidence>
<dbReference type="GO" id="GO:0006351">
    <property type="term" value="P:DNA-templated transcription"/>
    <property type="evidence" value="ECO:0007669"/>
    <property type="project" value="InterPro"/>
</dbReference>
<dbReference type="Gene3D" id="4.10.240.10">
    <property type="entry name" value="Zn(2)-C6 fungal-type DNA-binding domain"/>
    <property type="match status" value="1"/>
</dbReference>
<evidence type="ECO:0000256" key="2">
    <source>
        <dbReference type="ARBA" id="ARBA00023242"/>
    </source>
</evidence>
<name>A0A9P6JMV8_9AGAR</name>
<dbReference type="SMART" id="SM00066">
    <property type="entry name" value="GAL4"/>
    <property type="match status" value="1"/>
</dbReference>
<proteinExistence type="predicted"/>
<sequence length="817" mass="92650">MEDSGLQFEEYNTSLPTKKRRIPGACDACKRKKARCDSAKRSDNRCSNCVHFSLECTHTEVGKTLGSARLYVERLETRLEKVDRLFTKLLPGLNVNRELQNLGEGSFFNDKQPEKLPRNDGVRSELASHLIQLDILNPSRLKFFGKSSNVNLLKTVIDLKWIHTGHVYKGPIHDSWGRQQNWDVPKWTKLDSLEIPNVQLPTHYKYPPKDLLTCLVDLYFTQLNPILPLLHRPIFEHSVEQGLHHRDPQFGATVLLVCAHGAKYSDDPRVLADGSDEWQSAGWKWYEQVRRLGHYVPLRPTLYHVQLFALISLFSLQGPVPEDAWLHSGAGLKLAVDVGAHSKGGKNVVKTLESELWKRAFWCLYLLDIRYSIAFGRCPGLRVEDFDVEYPVMCDDEYWAEGFIQPEGQPSQMAFFKSLLELTTIMGRALDLLFLTKEMCNPLPASPLLRSERDCVVDIDSKMQEWLSSLPPHLCLGINQRNDLFKLQSTYLYLTLYHYQTVIYRPYIPTPRNPLPGPFPALAICSKAARNCCRRLYEAREYDRQIITMVPDTIFSVALSLAVCIWGAAQASEPPLTISEMEHFNLCIAMFEESEQRSFMAGRLKYILEDLLDRRKASTAKTSLTEQGTRPHVEVASMALTQEFSTPRNAVGSSSFSQGSRFSPFNGALISGISRRIEGFEMNQRNLSTFEFPRSEGIHLPTDLLDKGPMLSISNTDMFSGSFGSLNYRAEPRLSGTSFDDSHTRTLRSSDFQVQNSAVISPSSGMEGISPLRSEALHNDYFRRDSWDAFWSLDTAANLSQEDGLGTSGIRTHQQQL</sequence>
<dbReference type="GO" id="GO:0008270">
    <property type="term" value="F:zinc ion binding"/>
    <property type="evidence" value="ECO:0007669"/>
    <property type="project" value="InterPro"/>
</dbReference>
<gene>
    <name evidence="4" type="ORF">CPB83DRAFT_884818</name>
</gene>
<dbReference type="PANTHER" id="PTHR46910">
    <property type="entry name" value="TRANSCRIPTION FACTOR PDR1"/>
    <property type="match status" value="1"/>
</dbReference>
<dbReference type="GO" id="GO:0000981">
    <property type="term" value="F:DNA-binding transcription factor activity, RNA polymerase II-specific"/>
    <property type="evidence" value="ECO:0007669"/>
    <property type="project" value="InterPro"/>
</dbReference>
<dbReference type="AlphaFoldDB" id="A0A9P6JMV8"/>
<dbReference type="GO" id="GO:0003677">
    <property type="term" value="F:DNA binding"/>
    <property type="evidence" value="ECO:0007669"/>
    <property type="project" value="InterPro"/>
</dbReference>
<evidence type="ECO:0000313" key="5">
    <source>
        <dbReference type="Proteomes" id="UP000807306"/>
    </source>
</evidence>
<dbReference type="EMBL" id="MU157870">
    <property type="protein sequence ID" value="KAF9526531.1"/>
    <property type="molecule type" value="Genomic_DNA"/>
</dbReference>
<dbReference type="CDD" id="cd12148">
    <property type="entry name" value="fungal_TF_MHR"/>
    <property type="match status" value="1"/>
</dbReference>
<dbReference type="SUPFAM" id="SSF57701">
    <property type="entry name" value="Zn2/Cys6 DNA-binding domain"/>
    <property type="match status" value="1"/>
</dbReference>
<dbReference type="SMART" id="SM00906">
    <property type="entry name" value="Fungal_trans"/>
    <property type="match status" value="1"/>
</dbReference>
<evidence type="ECO:0000313" key="4">
    <source>
        <dbReference type="EMBL" id="KAF9526531.1"/>
    </source>
</evidence>
<dbReference type="InterPro" id="IPR007219">
    <property type="entry name" value="XnlR_reg_dom"/>
</dbReference>
<comment type="caution">
    <text evidence="4">The sequence shown here is derived from an EMBL/GenBank/DDBJ whole genome shotgun (WGS) entry which is preliminary data.</text>
</comment>
<dbReference type="Pfam" id="PF00172">
    <property type="entry name" value="Zn_clus"/>
    <property type="match status" value="1"/>
</dbReference>